<accession>L0K030</accession>
<gene>
    <name evidence="7" type="ORF">Natoc_1673</name>
</gene>
<name>L0K030_9EURY</name>
<sequence length="136" mass="15107">MTVLVFDTNLLSDYLNGTDDARSFLEVHEQDPWGVPSIVLFEALMGSLYGYIDATPEAIIHSVTTSMDVLETTRETAIEGHELQQVLQERGAPVDQLDALIAASAREHGGRFATAEKQFWTDDVQAVLDVEKYDPH</sequence>
<dbReference type="Pfam" id="PF01850">
    <property type="entry name" value="PIN"/>
    <property type="match status" value="1"/>
</dbReference>
<evidence type="ECO:0000256" key="3">
    <source>
        <dbReference type="ARBA" id="ARBA00022723"/>
    </source>
</evidence>
<dbReference type="PANTHER" id="PTHR42740:SF1">
    <property type="entry name" value="RIBONUCLEASE VAPC3"/>
    <property type="match status" value="1"/>
</dbReference>
<protein>
    <submittedName>
        <fullName evidence="7">Putative nucleic acid-binding protein, contains PIN domain</fullName>
    </submittedName>
</protein>
<evidence type="ECO:0000256" key="5">
    <source>
        <dbReference type="ARBA" id="ARBA00022842"/>
    </source>
</evidence>
<dbReference type="GeneID" id="14404757"/>
<dbReference type="eggNOG" id="arCOG02219">
    <property type="taxonomic scope" value="Archaea"/>
</dbReference>
<evidence type="ECO:0000313" key="7">
    <source>
        <dbReference type="EMBL" id="AGB37478.1"/>
    </source>
</evidence>
<keyword evidence="4" id="KW-0378">Hydrolase</keyword>
<dbReference type="OrthoDB" id="147588at2157"/>
<dbReference type="KEGG" id="nou:Natoc_1673"/>
<keyword evidence="8" id="KW-1185">Reference proteome</keyword>
<dbReference type="InterPro" id="IPR002716">
    <property type="entry name" value="PIN_dom"/>
</dbReference>
<dbReference type="Proteomes" id="UP000010878">
    <property type="component" value="Chromosome"/>
</dbReference>
<dbReference type="SUPFAM" id="SSF88723">
    <property type="entry name" value="PIN domain-like"/>
    <property type="match status" value="1"/>
</dbReference>
<dbReference type="InterPro" id="IPR051749">
    <property type="entry name" value="PINc/VapC_TA_RNase"/>
</dbReference>
<dbReference type="Gene3D" id="3.40.50.1010">
    <property type="entry name" value="5'-nuclease"/>
    <property type="match status" value="1"/>
</dbReference>
<keyword evidence="1" id="KW-1277">Toxin-antitoxin system</keyword>
<reference evidence="7 8" key="1">
    <citation type="submission" date="2012-11" db="EMBL/GenBank/DDBJ databases">
        <title>FINISHED of Natronococcus occultus SP4, DSM 3396.</title>
        <authorList>
            <consortium name="DOE Joint Genome Institute"/>
            <person name="Eisen J."/>
            <person name="Huntemann M."/>
            <person name="Wei C.-L."/>
            <person name="Han J."/>
            <person name="Detter J.C."/>
            <person name="Han C."/>
            <person name="Tapia R."/>
            <person name="Chen A."/>
            <person name="Kyrpides N."/>
            <person name="Mavromatis K."/>
            <person name="Markowitz V."/>
            <person name="Szeto E."/>
            <person name="Ivanova N."/>
            <person name="Mikhailova N."/>
            <person name="Ovchinnikova G."/>
            <person name="Pagani I."/>
            <person name="Pati A."/>
            <person name="Goodwin L."/>
            <person name="Nordberg H.P."/>
            <person name="Cantor M.N."/>
            <person name="Hua S.X."/>
            <person name="Woyke T."/>
            <person name="Eisen J."/>
            <person name="Klenk H.-P."/>
            <person name="Klenk H.-P."/>
        </authorList>
    </citation>
    <scope>NUCLEOTIDE SEQUENCE [LARGE SCALE GENOMIC DNA]</scope>
    <source>
        <strain evidence="7 8">SP4</strain>
    </source>
</reference>
<organism evidence="7 8">
    <name type="scientific">Natronococcus occultus SP4</name>
    <dbReference type="NCBI Taxonomy" id="694430"/>
    <lineage>
        <taxon>Archaea</taxon>
        <taxon>Methanobacteriati</taxon>
        <taxon>Methanobacteriota</taxon>
        <taxon>Stenosarchaea group</taxon>
        <taxon>Halobacteria</taxon>
        <taxon>Halobacteriales</taxon>
        <taxon>Natrialbaceae</taxon>
        <taxon>Natronococcus</taxon>
    </lineage>
</organism>
<dbReference type="InterPro" id="IPR029060">
    <property type="entry name" value="PIN-like_dom_sf"/>
</dbReference>
<dbReference type="PANTHER" id="PTHR42740">
    <property type="entry name" value="RIBONUCLEASE VAPC3"/>
    <property type="match status" value="1"/>
</dbReference>
<dbReference type="AlphaFoldDB" id="L0K030"/>
<evidence type="ECO:0000256" key="2">
    <source>
        <dbReference type="ARBA" id="ARBA00022722"/>
    </source>
</evidence>
<dbReference type="HOGENOM" id="CLU_118482_3_4_2"/>
<proteinExistence type="predicted"/>
<evidence type="ECO:0000256" key="4">
    <source>
        <dbReference type="ARBA" id="ARBA00022801"/>
    </source>
</evidence>
<keyword evidence="2" id="KW-0540">Nuclease</keyword>
<dbReference type="STRING" id="694430.Natoc_1673"/>
<feature type="domain" description="PIN" evidence="6">
    <location>
        <begin position="5"/>
        <end position="119"/>
    </location>
</feature>
<dbReference type="RefSeq" id="WP_015320925.1">
    <property type="nucleotide sequence ID" value="NC_019974.1"/>
</dbReference>
<keyword evidence="5" id="KW-0460">Magnesium</keyword>
<dbReference type="EMBL" id="CP003929">
    <property type="protein sequence ID" value="AGB37478.1"/>
    <property type="molecule type" value="Genomic_DNA"/>
</dbReference>
<dbReference type="GO" id="GO:0004540">
    <property type="term" value="F:RNA nuclease activity"/>
    <property type="evidence" value="ECO:0007669"/>
    <property type="project" value="TreeGrafter"/>
</dbReference>
<evidence type="ECO:0000259" key="6">
    <source>
        <dbReference type="Pfam" id="PF01850"/>
    </source>
</evidence>
<dbReference type="GO" id="GO:0046872">
    <property type="term" value="F:metal ion binding"/>
    <property type="evidence" value="ECO:0007669"/>
    <property type="project" value="UniProtKB-KW"/>
</dbReference>
<keyword evidence="3" id="KW-0479">Metal-binding</keyword>
<evidence type="ECO:0000313" key="8">
    <source>
        <dbReference type="Proteomes" id="UP000010878"/>
    </source>
</evidence>
<evidence type="ECO:0000256" key="1">
    <source>
        <dbReference type="ARBA" id="ARBA00022649"/>
    </source>
</evidence>
<dbReference type="GO" id="GO:0016787">
    <property type="term" value="F:hydrolase activity"/>
    <property type="evidence" value="ECO:0007669"/>
    <property type="project" value="UniProtKB-KW"/>
</dbReference>